<gene>
    <name evidence="2" type="ORF">CONPUDRAFT_75937</name>
</gene>
<dbReference type="AlphaFoldDB" id="A0A5M3MEX9"/>
<dbReference type="KEGG" id="cput:CONPUDRAFT_75937"/>
<feature type="compositionally biased region" description="Basic and acidic residues" evidence="1">
    <location>
        <begin position="281"/>
        <end position="292"/>
    </location>
</feature>
<feature type="region of interest" description="Disordered" evidence="1">
    <location>
        <begin position="1"/>
        <end position="47"/>
    </location>
</feature>
<feature type="compositionally biased region" description="Polar residues" evidence="1">
    <location>
        <begin position="37"/>
        <end position="47"/>
    </location>
</feature>
<reference evidence="3" key="1">
    <citation type="journal article" date="2012" name="Science">
        <title>The Paleozoic origin of enzymatic lignin decomposition reconstructed from 31 fungal genomes.</title>
        <authorList>
            <person name="Floudas D."/>
            <person name="Binder M."/>
            <person name="Riley R."/>
            <person name="Barry K."/>
            <person name="Blanchette R.A."/>
            <person name="Henrissat B."/>
            <person name="Martinez A.T."/>
            <person name="Otillar R."/>
            <person name="Spatafora J.W."/>
            <person name="Yadav J.S."/>
            <person name="Aerts A."/>
            <person name="Benoit I."/>
            <person name="Boyd A."/>
            <person name="Carlson A."/>
            <person name="Copeland A."/>
            <person name="Coutinho P.M."/>
            <person name="de Vries R.P."/>
            <person name="Ferreira P."/>
            <person name="Findley K."/>
            <person name="Foster B."/>
            <person name="Gaskell J."/>
            <person name="Glotzer D."/>
            <person name="Gorecki P."/>
            <person name="Heitman J."/>
            <person name="Hesse C."/>
            <person name="Hori C."/>
            <person name="Igarashi K."/>
            <person name="Jurgens J.A."/>
            <person name="Kallen N."/>
            <person name="Kersten P."/>
            <person name="Kohler A."/>
            <person name="Kuees U."/>
            <person name="Kumar T.K.A."/>
            <person name="Kuo A."/>
            <person name="LaButti K."/>
            <person name="Larrondo L.F."/>
            <person name="Lindquist E."/>
            <person name="Ling A."/>
            <person name="Lombard V."/>
            <person name="Lucas S."/>
            <person name="Lundell T."/>
            <person name="Martin R."/>
            <person name="McLaughlin D.J."/>
            <person name="Morgenstern I."/>
            <person name="Morin E."/>
            <person name="Murat C."/>
            <person name="Nagy L.G."/>
            <person name="Nolan M."/>
            <person name="Ohm R.A."/>
            <person name="Patyshakuliyeva A."/>
            <person name="Rokas A."/>
            <person name="Ruiz-Duenas F.J."/>
            <person name="Sabat G."/>
            <person name="Salamov A."/>
            <person name="Samejima M."/>
            <person name="Schmutz J."/>
            <person name="Slot J.C."/>
            <person name="St John F."/>
            <person name="Stenlid J."/>
            <person name="Sun H."/>
            <person name="Sun S."/>
            <person name="Syed K."/>
            <person name="Tsang A."/>
            <person name="Wiebenga A."/>
            <person name="Young D."/>
            <person name="Pisabarro A."/>
            <person name="Eastwood D.C."/>
            <person name="Martin F."/>
            <person name="Cullen D."/>
            <person name="Grigoriev I.V."/>
            <person name="Hibbett D.S."/>
        </authorList>
    </citation>
    <scope>NUCLEOTIDE SEQUENCE [LARGE SCALE GENOMIC DNA]</scope>
    <source>
        <strain evidence="3">RWD-64-598 SS2</strain>
    </source>
</reference>
<dbReference type="Proteomes" id="UP000053558">
    <property type="component" value="Unassembled WGS sequence"/>
</dbReference>
<sequence>MYEHSLPSSSGYTPSSASSPSLPSYHGPVKKHVGGTPTPSQHAALNGGMTTLLNDPTLWTQYLATSGQINNATYMQVTALPSVPQLDPLRLSNEENACLRTERDILQGKYNIIKQLYDSLLTSKAQPALVAGPVSPPSFDELEFCKKYENIKFYTKGKVSMKQLWREWATAMNGPSCPLKWKQTPHNMATDFITRIEVQFLWAGICLGHWKLNRLCSVNLLGFKTNHLDNNGCFKISSEDGVKKEEENLEGILESKKRKAENIGDGDNASASPPAPKYAKARREPALSKDGTDNDTDTLNMNASATKPSLSQPHLSSLARQTRSKSAPLKETHTASLQALHPSSQHDYNKNIGGAKEAMKAAEARRKEGLETKERDSNPSSKGKKPTPKPLLPVAVPTPIASPTPDTHSEQAEQALTPAPPTSTVSESKTPTKPTEIAETPASSASKAVSATEGIAFNVDFESYQPTKAKTGRTCAPFGGSSTQPRTKQKEPQKNFQATGVNSSYNMDTETLHGWVAVITYVLDGDLIKINQNRSDYPAVLDVAIPKYLLQRGSIYF</sequence>
<dbReference type="EMBL" id="JH711584">
    <property type="protein sequence ID" value="EIW77141.1"/>
    <property type="molecule type" value="Genomic_DNA"/>
</dbReference>
<feature type="compositionally biased region" description="Polar residues" evidence="1">
    <location>
        <begin position="334"/>
        <end position="346"/>
    </location>
</feature>
<evidence type="ECO:0000256" key="1">
    <source>
        <dbReference type="SAM" id="MobiDB-lite"/>
    </source>
</evidence>
<dbReference type="RefSeq" id="XP_007772426.1">
    <property type="nucleotide sequence ID" value="XM_007774236.1"/>
</dbReference>
<dbReference type="GeneID" id="19209442"/>
<feature type="region of interest" description="Disordered" evidence="1">
    <location>
        <begin position="254"/>
        <end position="445"/>
    </location>
</feature>
<feature type="compositionally biased region" description="Low complexity" evidence="1">
    <location>
        <begin position="1"/>
        <end position="24"/>
    </location>
</feature>
<evidence type="ECO:0000313" key="2">
    <source>
        <dbReference type="EMBL" id="EIW77141.1"/>
    </source>
</evidence>
<name>A0A5M3MEX9_CONPW</name>
<accession>A0A5M3MEX9</accession>
<proteinExistence type="predicted"/>
<comment type="caution">
    <text evidence="2">The sequence shown here is derived from an EMBL/GenBank/DDBJ whole genome shotgun (WGS) entry which is preliminary data.</text>
</comment>
<protein>
    <submittedName>
        <fullName evidence="2">Uncharacterized protein</fullName>
    </submittedName>
</protein>
<keyword evidence="3" id="KW-1185">Reference proteome</keyword>
<organism evidence="2 3">
    <name type="scientific">Coniophora puteana (strain RWD-64-598)</name>
    <name type="common">Brown rot fungus</name>
    <dbReference type="NCBI Taxonomy" id="741705"/>
    <lineage>
        <taxon>Eukaryota</taxon>
        <taxon>Fungi</taxon>
        <taxon>Dikarya</taxon>
        <taxon>Basidiomycota</taxon>
        <taxon>Agaricomycotina</taxon>
        <taxon>Agaricomycetes</taxon>
        <taxon>Agaricomycetidae</taxon>
        <taxon>Boletales</taxon>
        <taxon>Coniophorineae</taxon>
        <taxon>Coniophoraceae</taxon>
        <taxon>Coniophora</taxon>
    </lineage>
</organism>
<feature type="compositionally biased region" description="Polar residues" evidence="1">
    <location>
        <begin position="297"/>
        <end position="325"/>
    </location>
</feature>
<feature type="compositionally biased region" description="Basic and acidic residues" evidence="1">
    <location>
        <begin position="357"/>
        <end position="377"/>
    </location>
</feature>
<feature type="compositionally biased region" description="Polar residues" evidence="1">
    <location>
        <begin position="422"/>
        <end position="433"/>
    </location>
</feature>
<evidence type="ECO:0000313" key="3">
    <source>
        <dbReference type="Proteomes" id="UP000053558"/>
    </source>
</evidence>
<feature type="region of interest" description="Disordered" evidence="1">
    <location>
        <begin position="469"/>
        <end position="502"/>
    </location>
</feature>